<dbReference type="PANTHER" id="PTHR21089">
    <property type="entry name" value="SHIKIMATE DEHYDROGENASE"/>
    <property type="match status" value="1"/>
</dbReference>
<gene>
    <name evidence="6" type="ORF">Achr_34080</name>
</gene>
<dbReference type="Gene3D" id="3.40.50.10860">
    <property type="entry name" value="Leucine Dehydrogenase, chain A, domain 1"/>
    <property type="match status" value="1"/>
</dbReference>
<evidence type="ECO:0000256" key="3">
    <source>
        <dbReference type="ARBA" id="ARBA00023002"/>
    </source>
</evidence>
<dbReference type="Proteomes" id="UP000068210">
    <property type="component" value="Chromosome"/>
</dbReference>
<sequence>MNDALLIPSPTGSTRLYAVVGDPIAQVQAPTLLNQLFAERGIDALMLPVQAGAADFATVIEGLKRIGNLDGLLITVPHKLAVAAHADEQSLTVALTSSSNALRRQANGRWLADNFDGAGFVAGLRNAGRDPEGWRVALFGSGGAGNAIAVALLQAGIDRLDLFDVDRSRAARFAERLEQYWPGQVRVLDAAQPGEVELAINATPIGMQPGDPLPFDLEGLAPRTLIADIIMKPAETRLLQSAAAKGHAVQPGIHMLSSQLGLYRQFFGLDPAQ</sequence>
<accession>A0A0C4WJN0</accession>
<dbReference type="GO" id="GO:0050661">
    <property type="term" value="F:NADP binding"/>
    <property type="evidence" value="ECO:0007669"/>
    <property type="project" value="TreeGrafter"/>
</dbReference>
<keyword evidence="4" id="KW-0028">Amino-acid biosynthesis</keyword>
<keyword evidence="4" id="KW-0057">Aromatic amino acid biosynthesis</keyword>
<name>A0A0C4WJN0_9GAMM</name>
<dbReference type="AlphaFoldDB" id="A0A0C4WJN0"/>
<dbReference type="InterPro" id="IPR022893">
    <property type="entry name" value="Shikimate_DH_fam"/>
</dbReference>
<dbReference type="GO" id="GO:0005829">
    <property type="term" value="C:cytosol"/>
    <property type="evidence" value="ECO:0007669"/>
    <property type="project" value="TreeGrafter"/>
</dbReference>
<dbReference type="Pfam" id="PF08501">
    <property type="entry name" value="Shikimate_dh_N"/>
    <property type="match status" value="1"/>
</dbReference>
<evidence type="ECO:0000256" key="1">
    <source>
        <dbReference type="ARBA" id="ARBA00004871"/>
    </source>
</evidence>
<keyword evidence="7" id="KW-1185">Reference proteome</keyword>
<dbReference type="GO" id="GO:0009073">
    <property type="term" value="P:aromatic amino acid family biosynthetic process"/>
    <property type="evidence" value="ECO:0007669"/>
    <property type="project" value="UniProtKB-KW"/>
</dbReference>
<dbReference type="HOGENOM" id="CLU_044063_4_0_6"/>
<dbReference type="STRING" id="1328314.Achr_34080"/>
<feature type="domain" description="Shikimate dehydrogenase substrate binding N-terminal" evidence="5">
    <location>
        <begin position="19"/>
        <end position="100"/>
    </location>
</feature>
<dbReference type="KEGG" id="acx:Achr_34080"/>
<dbReference type="CDD" id="cd01065">
    <property type="entry name" value="NAD_bind_Shikimate_DH"/>
    <property type="match status" value="1"/>
</dbReference>
<keyword evidence="2" id="KW-0521">NADP</keyword>
<evidence type="ECO:0000259" key="5">
    <source>
        <dbReference type="Pfam" id="PF08501"/>
    </source>
</evidence>
<dbReference type="GO" id="GO:0019632">
    <property type="term" value="P:shikimate metabolic process"/>
    <property type="evidence" value="ECO:0007669"/>
    <property type="project" value="TreeGrafter"/>
</dbReference>
<reference evidence="6 7" key="1">
    <citation type="journal article" date="2015" name="PLoS ONE">
        <title>Azotobacter Genomes: The Genome of Azotobacter chroococcum NCIMB 8003 (ATCC 4412).</title>
        <authorList>
            <person name="Robson R.L."/>
            <person name="Jones R."/>
            <person name="Robson R.M."/>
            <person name="Schwartz A."/>
            <person name="Richardson T.H."/>
        </authorList>
    </citation>
    <scope>NUCLEOTIDE SEQUENCE [LARGE SCALE GENOMIC DNA]</scope>
    <source>
        <strain evidence="6 7">NCIMB 8003</strain>
    </source>
</reference>
<dbReference type="SUPFAM" id="SSF51735">
    <property type="entry name" value="NAD(P)-binding Rossmann-fold domains"/>
    <property type="match status" value="1"/>
</dbReference>
<dbReference type="InterPro" id="IPR046346">
    <property type="entry name" value="Aminoacid_DH-like_N_sf"/>
</dbReference>
<dbReference type="EMBL" id="CP010415">
    <property type="protein sequence ID" value="AJE22813.1"/>
    <property type="molecule type" value="Genomic_DNA"/>
</dbReference>
<dbReference type="PANTHER" id="PTHR21089:SF1">
    <property type="entry name" value="BIFUNCTIONAL 3-DEHYDROQUINATE DEHYDRATASE_SHIKIMATE DEHYDROGENASE, CHLOROPLASTIC"/>
    <property type="match status" value="1"/>
</dbReference>
<dbReference type="Gene3D" id="3.40.50.720">
    <property type="entry name" value="NAD(P)-binding Rossmann-like Domain"/>
    <property type="match status" value="1"/>
</dbReference>
<keyword evidence="3" id="KW-0560">Oxidoreductase</keyword>
<evidence type="ECO:0000256" key="4">
    <source>
        <dbReference type="ARBA" id="ARBA00023141"/>
    </source>
</evidence>
<dbReference type="GO" id="GO:0009423">
    <property type="term" value="P:chorismate biosynthetic process"/>
    <property type="evidence" value="ECO:0007669"/>
    <property type="project" value="TreeGrafter"/>
</dbReference>
<evidence type="ECO:0000256" key="2">
    <source>
        <dbReference type="ARBA" id="ARBA00022857"/>
    </source>
</evidence>
<dbReference type="InterPro" id="IPR036291">
    <property type="entry name" value="NAD(P)-bd_dom_sf"/>
</dbReference>
<organism evidence="6 7">
    <name type="scientific">Azotobacter chroococcum NCIMB 8003</name>
    <dbReference type="NCBI Taxonomy" id="1328314"/>
    <lineage>
        <taxon>Bacteria</taxon>
        <taxon>Pseudomonadati</taxon>
        <taxon>Pseudomonadota</taxon>
        <taxon>Gammaproteobacteria</taxon>
        <taxon>Pseudomonadales</taxon>
        <taxon>Pseudomonadaceae</taxon>
        <taxon>Azotobacter</taxon>
    </lineage>
</organism>
<dbReference type="InterPro" id="IPR013708">
    <property type="entry name" value="Shikimate_DH-bd_N"/>
</dbReference>
<dbReference type="RefSeq" id="WP_144411577.1">
    <property type="nucleotide sequence ID" value="NZ_CP010415.1"/>
</dbReference>
<comment type="pathway">
    <text evidence="1">Metabolic intermediate biosynthesis; chorismate biosynthesis; chorismate from D-erythrose 4-phosphate and phosphoenolpyruvate: step 4/7.</text>
</comment>
<evidence type="ECO:0000313" key="6">
    <source>
        <dbReference type="EMBL" id="AJE22813.1"/>
    </source>
</evidence>
<dbReference type="SUPFAM" id="SSF53223">
    <property type="entry name" value="Aminoacid dehydrogenase-like, N-terminal domain"/>
    <property type="match status" value="1"/>
</dbReference>
<protein>
    <submittedName>
        <fullName evidence="6">Shikimate dehydrogenase substrate binding domain protein</fullName>
    </submittedName>
</protein>
<evidence type="ECO:0000313" key="7">
    <source>
        <dbReference type="Proteomes" id="UP000068210"/>
    </source>
</evidence>
<dbReference type="GO" id="GO:0004764">
    <property type="term" value="F:shikimate 3-dehydrogenase (NADP+) activity"/>
    <property type="evidence" value="ECO:0007669"/>
    <property type="project" value="InterPro"/>
</dbReference>
<proteinExistence type="predicted"/>